<comment type="caution">
    <text evidence="1">The sequence shown here is derived from an EMBL/GenBank/DDBJ whole genome shotgun (WGS) entry which is preliminary data.</text>
</comment>
<sequence>MLSGDERPAFRAIQKTLVDDVAFKEPIRSCS</sequence>
<evidence type="ECO:0000313" key="2">
    <source>
        <dbReference type="Proteomes" id="UP000585638"/>
    </source>
</evidence>
<name>A0A7W9KPX1_9PSEU</name>
<accession>A0A7W9KPX1</accession>
<evidence type="ECO:0000313" key="1">
    <source>
        <dbReference type="EMBL" id="MBB5896578.1"/>
    </source>
</evidence>
<dbReference type="Proteomes" id="UP000585638">
    <property type="component" value="Unassembled WGS sequence"/>
</dbReference>
<proteinExistence type="predicted"/>
<dbReference type="EMBL" id="JACHIR010000001">
    <property type="protein sequence ID" value="MBB5896578.1"/>
    <property type="molecule type" value="Genomic_DNA"/>
</dbReference>
<reference evidence="1 2" key="1">
    <citation type="submission" date="2020-08" db="EMBL/GenBank/DDBJ databases">
        <title>Sequencing the genomes of 1000 actinobacteria strains.</title>
        <authorList>
            <person name="Klenk H.-P."/>
        </authorList>
    </citation>
    <scope>NUCLEOTIDE SEQUENCE [LARGE SCALE GENOMIC DNA]</scope>
    <source>
        <strain evidence="1 2">DSM 43851</strain>
    </source>
</reference>
<organism evidence="1 2">
    <name type="scientific">Kutzneria kofuensis</name>
    <dbReference type="NCBI Taxonomy" id="103725"/>
    <lineage>
        <taxon>Bacteria</taxon>
        <taxon>Bacillati</taxon>
        <taxon>Actinomycetota</taxon>
        <taxon>Actinomycetes</taxon>
        <taxon>Pseudonocardiales</taxon>
        <taxon>Pseudonocardiaceae</taxon>
        <taxon>Kutzneria</taxon>
    </lineage>
</organism>
<keyword evidence="2" id="KW-1185">Reference proteome</keyword>
<protein>
    <submittedName>
        <fullName evidence="1">Uncharacterized protein</fullName>
    </submittedName>
</protein>
<gene>
    <name evidence="1" type="ORF">BJ998_007774</name>
</gene>
<dbReference type="AlphaFoldDB" id="A0A7W9KPX1"/>